<keyword evidence="2" id="KW-1185">Reference proteome</keyword>
<protein>
    <submittedName>
        <fullName evidence="1">Uncharacterized protein</fullName>
    </submittedName>
</protein>
<name>A0ACC0U8M5_9AGAM</name>
<dbReference type="Proteomes" id="UP001207468">
    <property type="component" value="Unassembled WGS sequence"/>
</dbReference>
<evidence type="ECO:0000313" key="1">
    <source>
        <dbReference type="EMBL" id="KAI9507801.1"/>
    </source>
</evidence>
<sequence length="297" mass="32684">MSSRPVSRHLLYVRDVIVQSLRTGDSTRFFWGFSYTFSISQGASIPHHITAPITSLSPRSKPPSMRASSHWSSEPACGRFSGNTLDILPRAPRRSKRRHTNDDGMEFLGNSFGNGPRRARVGINANERGTMTWPVPSSDLLKCVHHSASQYYATRGLLSRAYRHGRAKLAQAADSIADADDPLAEGVRQGGNKLWNAEGVTKDKEFSSGKRQTSPESVLDMYKAFDGSALIAIGMLLQEHVSTLLNPHIPLGWEVEMEAAGLLSEDESAVLESRNSENAEIDKSDDEEIEIVSSDED</sequence>
<proteinExistence type="predicted"/>
<gene>
    <name evidence="1" type="ORF">F5148DRAFT_66457</name>
</gene>
<reference evidence="1" key="1">
    <citation type="submission" date="2021-03" db="EMBL/GenBank/DDBJ databases">
        <title>Evolutionary priming and transition to the ectomycorrhizal habit in an iconic lineage of mushroom-forming fungi: is preadaptation a requirement?</title>
        <authorList>
            <consortium name="DOE Joint Genome Institute"/>
            <person name="Looney B.P."/>
            <person name="Miyauchi S."/>
            <person name="Morin E."/>
            <person name="Drula E."/>
            <person name="Courty P.E."/>
            <person name="Chicoki N."/>
            <person name="Fauchery L."/>
            <person name="Kohler A."/>
            <person name="Kuo A."/>
            <person name="LaButti K."/>
            <person name="Pangilinan J."/>
            <person name="Lipzen A."/>
            <person name="Riley R."/>
            <person name="Andreopoulos W."/>
            <person name="He G."/>
            <person name="Johnson J."/>
            <person name="Barry K.W."/>
            <person name="Grigoriev I.V."/>
            <person name="Nagy L."/>
            <person name="Hibbett D."/>
            <person name="Henrissat B."/>
            <person name="Matheny P.B."/>
            <person name="Labbe J."/>
            <person name="Martin A.F."/>
        </authorList>
    </citation>
    <scope>NUCLEOTIDE SEQUENCE</scope>
    <source>
        <strain evidence="1">BPL698</strain>
    </source>
</reference>
<dbReference type="EMBL" id="JAGFNK010000111">
    <property type="protein sequence ID" value="KAI9507801.1"/>
    <property type="molecule type" value="Genomic_DNA"/>
</dbReference>
<comment type="caution">
    <text evidence="1">The sequence shown here is derived from an EMBL/GenBank/DDBJ whole genome shotgun (WGS) entry which is preliminary data.</text>
</comment>
<accession>A0ACC0U8M5</accession>
<organism evidence="1 2">
    <name type="scientific">Russula earlei</name>
    <dbReference type="NCBI Taxonomy" id="71964"/>
    <lineage>
        <taxon>Eukaryota</taxon>
        <taxon>Fungi</taxon>
        <taxon>Dikarya</taxon>
        <taxon>Basidiomycota</taxon>
        <taxon>Agaricomycotina</taxon>
        <taxon>Agaricomycetes</taxon>
        <taxon>Russulales</taxon>
        <taxon>Russulaceae</taxon>
        <taxon>Russula</taxon>
    </lineage>
</organism>
<evidence type="ECO:0000313" key="2">
    <source>
        <dbReference type="Proteomes" id="UP001207468"/>
    </source>
</evidence>